<dbReference type="AlphaFoldDB" id="A0A1E4SZ52"/>
<reference evidence="10" key="1">
    <citation type="submission" date="2016-04" db="EMBL/GenBank/DDBJ databases">
        <title>Comparative genomics of biotechnologically important yeasts.</title>
        <authorList>
            <consortium name="DOE Joint Genome Institute"/>
            <person name="Riley R."/>
            <person name="Haridas S."/>
            <person name="Wolfe K.H."/>
            <person name="Lopes M.R."/>
            <person name="Hittinger C.T."/>
            <person name="Goker M."/>
            <person name="Salamov A."/>
            <person name="Wisecaver J."/>
            <person name="Long T.M."/>
            <person name="Aerts A.L."/>
            <person name="Barry K."/>
            <person name="Choi C."/>
            <person name="Clum A."/>
            <person name="Coughlan A.Y."/>
            <person name="Deshpande S."/>
            <person name="Douglass A.P."/>
            <person name="Hanson S.J."/>
            <person name="Klenk H.-P."/>
            <person name="Labutti K."/>
            <person name="Lapidus A."/>
            <person name="Lindquist E."/>
            <person name="Lipzen A."/>
            <person name="Meier-Kolthoff J.P."/>
            <person name="Ohm R.A."/>
            <person name="Otillar R.P."/>
            <person name="Pangilinan J."/>
            <person name="Peng Y."/>
            <person name="Rokas A."/>
            <person name="Rosa C.A."/>
            <person name="Scheuner C."/>
            <person name="Sibirny A.A."/>
            <person name="Slot J.C."/>
            <person name="Stielow J.B."/>
            <person name="Sun H."/>
            <person name="Kurtzman C.P."/>
            <person name="Blackwell M."/>
            <person name="Grigoriev I.V."/>
            <person name="Jeffries T.W."/>
        </authorList>
    </citation>
    <scope>NUCLEOTIDE SEQUENCE [LARGE SCALE GENOMIC DNA]</scope>
    <source>
        <strain evidence="10">NRRL YB-2248</strain>
    </source>
</reference>
<dbReference type="GO" id="GO:0000785">
    <property type="term" value="C:chromatin"/>
    <property type="evidence" value="ECO:0007669"/>
    <property type="project" value="TreeGrafter"/>
</dbReference>
<name>A0A1E4SZ52_9ASCO</name>
<protein>
    <recommendedName>
        <fullName evidence="8">C2H2-type domain-containing protein</fullName>
    </recommendedName>
</protein>
<sequence length="738" mass="83976">MTAEVKKRKRGRGPFTCLYPDCGKIFSRSDHLARHSANHTSGIRYICQWPECGRPFTRLDVKKKHESRHRNGDKNGNLKFEDDDVVSSTLSPSQLIRWLLQDPINVSPTSGRYTTHPENGAFHGLHDGTLGSTTVAMLEEIFALTPEFPNANYQTDVDESLLVEMFKFIPSLKKNPDFESHKIKWFLEIYWLLYHSQYPILHRPSFSTYQVHPLLLLSMIMIGASFAKKTHVPEHIQLVDAEKLADQIADPLRWLLFSCDQAKPPCNSWVIQSLLLLETFEITQTSRSLHERACIYNGAKIQLLRRSPILGGDPLKAVGTTDLSQSTSLWNTWIESESMKRVAWMSFYIDTIHAVVFGHPVNLYANQVKLSLPCTEEFWEYDNIDRNNAPASIVQMPIFSDSLKKLLQKEPVNTGPFGRKILLAGLLNLILQLELKDSQSSIMGWHSVKESWQETISSALEFWKSQLPGQSCCSTTTCVYHTEADGDLPLPSSFLPNDTRCKFPEYHAAQIYLRISHYDYIVYAGAPKRMNVPILPEDYEVVVKRISKWVKSPSGPVCVIHSLIILCEMLISADNSMNYIYDAHSDPFIYRPNVVISAILSLWSYAFHSFGPESLFMAPDSRFQITGQYVPALEDACSYLRRVRDKLGECTGRPFSSLESLDSSTYGIAVKQYASCLNKVENLNNLVGLLFTLRNAYRDCKWETGKEYSKLLDNCMQRSMGSSNIFCVDMYDVRDLAA</sequence>
<dbReference type="CDD" id="cd12148">
    <property type="entry name" value="fungal_TF_MHR"/>
    <property type="match status" value="1"/>
</dbReference>
<evidence type="ECO:0000313" key="9">
    <source>
        <dbReference type="EMBL" id="ODV84768.1"/>
    </source>
</evidence>
<dbReference type="PANTHER" id="PTHR40626">
    <property type="entry name" value="MIP31509P"/>
    <property type="match status" value="1"/>
</dbReference>
<dbReference type="Pfam" id="PF00096">
    <property type="entry name" value="zf-C2H2"/>
    <property type="match status" value="1"/>
</dbReference>
<keyword evidence="4 7" id="KW-0863">Zinc-finger</keyword>
<dbReference type="EMBL" id="KV453855">
    <property type="protein sequence ID" value="ODV84768.1"/>
    <property type="molecule type" value="Genomic_DNA"/>
</dbReference>
<evidence type="ECO:0000256" key="4">
    <source>
        <dbReference type="ARBA" id="ARBA00022771"/>
    </source>
</evidence>
<evidence type="ECO:0000259" key="8">
    <source>
        <dbReference type="PROSITE" id="PS50157"/>
    </source>
</evidence>
<evidence type="ECO:0000256" key="7">
    <source>
        <dbReference type="PROSITE-ProRule" id="PRU00042"/>
    </source>
</evidence>
<dbReference type="GO" id="GO:0000981">
    <property type="term" value="F:DNA-binding transcription factor activity, RNA polymerase II-specific"/>
    <property type="evidence" value="ECO:0007669"/>
    <property type="project" value="InterPro"/>
</dbReference>
<evidence type="ECO:0000256" key="2">
    <source>
        <dbReference type="ARBA" id="ARBA00022723"/>
    </source>
</evidence>
<evidence type="ECO:0000256" key="1">
    <source>
        <dbReference type="ARBA" id="ARBA00004123"/>
    </source>
</evidence>
<gene>
    <name evidence="9" type="ORF">CANARDRAFT_200315</name>
</gene>
<dbReference type="PROSITE" id="PS50157">
    <property type="entry name" value="ZINC_FINGER_C2H2_2"/>
    <property type="match status" value="2"/>
</dbReference>
<dbReference type="GO" id="GO:0008270">
    <property type="term" value="F:zinc ion binding"/>
    <property type="evidence" value="ECO:0007669"/>
    <property type="project" value="UniProtKB-KW"/>
</dbReference>
<dbReference type="OrthoDB" id="1405595at2759"/>
<feature type="domain" description="C2H2-type" evidence="8">
    <location>
        <begin position="45"/>
        <end position="74"/>
    </location>
</feature>
<evidence type="ECO:0000256" key="3">
    <source>
        <dbReference type="ARBA" id="ARBA00022737"/>
    </source>
</evidence>
<dbReference type="PANTHER" id="PTHR40626:SF11">
    <property type="entry name" value="ZINC FINGER PROTEIN YPR022C"/>
    <property type="match status" value="1"/>
</dbReference>
<evidence type="ECO:0000256" key="6">
    <source>
        <dbReference type="ARBA" id="ARBA00023242"/>
    </source>
</evidence>
<dbReference type="SUPFAM" id="SSF57667">
    <property type="entry name" value="beta-beta-alpha zinc fingers"/>
    <property type="match status" value="1"/>
</dbReference>
<dbReference type="Gene3D" id="3.30.160.60">
    <property type="entry name" value="Classic Zinc Finger"/>
    <property type="match status" value="1"/>
</dbReference>
<dbReference type="SMART" id="SM00355">
    <property type="entry name" value="ZnF_C2H2"/>
    <property type="match status" value="2"/>
</dbReference>
<feature type="domain" description="C2H2-type" evidence="8">
    <location>
        <begin position="15"/>
        <end position="40"/>
    </location>
</feature>
<keyword evidence="10" id="KW-1185">Reference proteome</keyword>
<dbReference type="InterPro" id="IPR013087">
    <property type="entry name" value="Znf_C2H2_type"/>
</dbReference>
<accession>A0A1E4SZ52</accession>
<organism evidence="9 10">
    <name type="scientific">[Candida] arabinofermentans NRRL YB-2248</name>
    <dbReference type="NCBI Taxonomy" id="983967"/>
    <lineage>
        <taxon>Eukaryota</taxon>
        <taxon>Fungi</taxon>
        <taxon>Dikarya</taxon>
        <taxon>Ascomycota</taxon>
        <taxon>Saccharomycotina</taxon>
        <taxon>Pichiomycetes</taxon>
        <taxon>Pichiales</taxon>
        <taxon>Pichiaceae</taxon>
        <taxon>Ogataea</taxon>
        <taxon>Ogataea/Candida clade</taxon>
    </lineage>
</organism>
<keyword evidence="6" id="KW-0539">Nucleus</keyword>
<dbReference type="GO" id="GO:0006351">
    <property type="term" value="P:DNA-templated transcription"/>
    <property type="evidence" value="ECO:0007669"/>
    <property type="project" value="InterPro"/>
</dbReference>
<dbReference type="GO" id="GO:0005634">
    <property type="term" value="C:nucleus"/>
    <property type="evidence" value="ECO:0007669"/>
    <property type="project" value="UniProtKB-SubCell"/>
</dbReference>
<proteinExistence type="predicted"/>
<comment type="subcellular location">
    <subcellularLocation>
        <location evidence="1">Nucleus</location>
    </subcellularLocation>
</comment>
<keyword evidence="3" id="KW-0677">Repeat</keyword>
<dbReference type="InterPro" id="IPR036236">
    <property type="entry name" value="Znf_C2H2_sf"/>
</dbReference>
<keyword evidence="5" id="KW-0862">Zinc</keyword>
<dbReference type="Pfam" id="PF04082">
    <property type="entry name" value="Fungal_trans"/>
    <property type="match status" value="1"/>
</dbReference>
<evidence type="ECO:0000313" key="10">
    <source>
        <dbReference type="Proteomes" id="UP000094801"/>
    </source>
</evidence>
<dbReference type="Proteomes" id="UP000094801">
    <property type="component" value="Unassembled WGS sequence"/>
</dbReference>
<dbReference type="PROSITE" id="PS00028">
    <property type="entry name" value="ZINC_FINGER_C2H2_1"/>
    <property type="match status" value="2"/>
</dbReference>
<dbReference type="InterPro" id="IPR007219">
    <property type="entry name" value="XnlR_reg_dom"/>
</dbReference>
<keyword evidence="2" id="KW-0479">Metal-binding</keyword>
<dbReference type="InterPro" id="IPR051059">
    <property type="entry name" value="VerF-like"/>
</dbReference>
<evidence type="ECO:0000256" key="5">
    <source>
        <dbReference type="ARBA" id="ARBA00022833"/>
    </source>
</evidence>
<dbReference type="GO" id="GO:0000978">
    <property type="term" value="F:RNA polymerase II cis-regulatory region sequence-specific DNA binding"/>
    <property type="evidence" value="ECO:0007669"/>
    <property type="project" value="InterPro"/>
</dbReference>
<dbReference type="STRING" id="983967.A0A1E4SZ52"/>